<gene>
    <name evidence="3" type="ORF">MAR_023214</name>
</gene>
<feature type="compositionally biased region" description="Basic residues" evidence="2">
    <location>
        <begin position="718"/>
        <end position="738"/>
    </location>
</feature>
<organism evidence="3 4">
    <name type="scientific">Mya arenaria</name>
    <name type="common">Soft-shell clam</name>
    <dbReference type="NCBI Taxonomy" id="6604"/>
    <lineage>
        <taxon>Eukaryota</taxon>
        <taxon>Metazoa</taxon>
        <taxon>Spiralia</taxon>
        <taxon>Lophotrochozoa</taxon>
        <taxon>Mollusca</taxon>
        <taxon>Bivalvia</taxon>
        <taxon>Autobranchia</taxon>
        <taxon>Heteroconchia</taxon>
        <taxon>Euheterodonta</taxon>
        <taxon>Imparidentia</taxon>
        <taxon>Neoheterodontei</taxon>
        <taxon>Myida</taxon>
        <taxon>Myoidea</taxon>
        <taxon>Myidae</taxon>
        <taxon>Mya</taxon>
    </lineage>
</organism>
<protein>
    <submittedName>
        <fullName evidence="3">Uncharacterized protein</fullName>
    </submittedName>
</protein>
<feature type="compositionally biased region" description="Low complexity" evidence="2">
    <location>
        <begin position="708"/>
        <end position="717"/>
    </location>
</feature>
<feature type="compositionally biased region" description="Basic and acidic residues" evidence="2">
    <location>
        <begin position="1"/>
        <end position="11"/>
    </location>
</feature>
<accession>A0ABY7DQH8</accession>
<feature type="coiled-coil region" evidence="1">
    <location>
        <begin position="229"/>
        <end position="263"/>
    </location>
</feature>
<proteinExistence type="predicted"/>
<evidence type="ECO:0000313" key="3">
    <source>
        <dbReference type="EMBL" id="WAQ98841.1"/>
    </source>
</evidence>
<dbReference type="PANTHER" id="PTHR46601:SF1">
    <property type="entry name" value="ADF-H DOMAIN-CONTAINING PROTEIN"/>
    <property type="match status" value="1"/>
</dbReference>
<name>A0ABY7DQH8_MYAAR</name>
<feature type="compositionally biased region" description="Polar residues" evidence="2">
    <location>
        <begin position="12"/>
        <end position="22"/>
    </location>
</feature>
<evidence type="ECO:0000256" key="2">
    <source>
        <dbReference type="SAM" id="MobiDB-lite"/>
    </source>
</evidence>
<evidence type="ECO:0000256" key="1">
    <source>
        <dbReference type="SAM" id="Coils"/>
    </source>
</evidence>
<dbReference type="InterPro" id="IPR047273">
    <property type="entry name" value="VRTN_OTU_dom"/>
</dbReference>
<sequence length="1048" mass="119954">MRINLRSEVRSTSKGKTTSYNGSEEKLEKSCTSMSSKERMRKYRQRMKEQPEVYEAYRQFKNAKNRDYRKNLGGNQKAANKEKTRLRVQKWRKKKARKLKEGVEMPNVRKTPKAKTRHQCQKLKDQWRLSKQNQRASMSAQKRRINEKRRESYAKLKVVKRQKVSIMKEVQETASSYKSQDAERKAVYRAKQSIPSTPPKYAKVVATLATRATPRKRKAMEDLGLVVMTPSKKKRIDQYEDNMKNLSEEMHSTRKKRSRLHLQRRRLMTKLIPWGNSNGRSERTQCGVSWKFLAKASKIEGVWEAPDIKRQDGLSEETIEKVENFFKSPGVSVCLPDKKHVQTKTMEPKHVLEKSLHMTYEEFKEQNPQCQVGFSKFAALRPKSVKTMKSNYFNNCLFEYCTNIELKVTAVNNSIQAKSRGDLAVLNRYKLSEKSLCSKPEGSWVYSKACIIRNCRKCGVKRLGNTIKKALAGEKRALAAYYRCKECNEMAHESLIFVSNDKMHDCHGVHHFVTVANSHLINKCQLTIEHEVHFSDGAASQFKSKTPFADVAASSTDYGFPCEKHFFGSRQGKGPCDGEFGVVKRTVSQGVPARQAIVSDAKEFHDYAKAKLSKLKDAKEASCSDHKMRTFFYVEGSEVERQRFDCINAKPIPETRKLHAVKPCSEGTLGVATRNLSCFCLYCTGSQSSESSCQSIDQGDDWKPQVIKKTPSKGTAKTSKKSKKTPSKSNKRSAKPSKTIKRRYPKKVLVELQSFDTFEELQDKCKILLNDPNYEEYKIETDDSINIVDHQLAADRFAYNILPKQKLPQDFCRRLPVRVYAEGNCLPRSLSVACFGHEDAHVEMQVCIVVEMCTNCDVYTDNEYLNKGIVLPQNEARSLLKSYTMFLDEYTPGDKITRSVARRIFEAEAMSVVKDVSYMGIWQLFCSASVAGVKILSVYPDLGDRLPKLLLHRTIMPQVFRTYQSEILIMWTSTREDLHPDGHNWIPNHFVPLMPQTGDSELLIDIDDVDDDYASISLDDSLIDHIVQSVLHAEPELLADAKPELHSL</sequence>
<dbReference type="CDD" id="cd22791">
    <property type="entry name" value="OTU_VRTN"/>
    <property type="match status" value="1"/>
</dbReference>
<keyword evidence="1" id="KW-0175">Coiled coil</keyword>
<dbReference type="Proteomes" id="UP001164746">
    <property type="component" value="Chromosome 3"/>
</dbReference>
<dbReference type="PANTHER" id="PTHR46601">
    <property type="entry name" value="ULP_PROTEASE DOMAIN-CONTAINING PROTEIN"/>
    <property type="match status" value="1"/>
</dbReference>
<dbReference type="EMBL" id="CP111014">
    <property type="protein sequence ID" value="WAQ98841.1"/>
    <property type="molecule type" value="Genomic_DNA"/>
</dbReference>
<feature type="region of interest" description="Disordered" evidence="2">
    <location>
        <begin position="704"/>
        <end position="738"/>
    </location>
</feature>
<feature type="region of interest" description="Disordered" evidence="2">
    <location>
        <begin position="1"/>
        <end position="48"/>
    </location>
</feature>
<evidence type="ECO:0000313" key="4">
    <source>
        <dbReference type="Proteomes" id="UP001164746"/>
    </source>
</evidence>
<reference evidence="3" key="1">
    <citation type="submission" date="2022-11" db="EMBL/GenBank/DDBJ databases">
        <title>Centuries of genome instability and evolution in soft-shell clam transmissible cancer (bioRxiv).</title>
        <authorList>
            <person name="Hart S.F.M."/>
            <person name="Yonemitsu M.A."/>
            <person name="Giersch R.M."/>
            <person name="Beal B.F."/>
            <person name="Arriagada G."/>
            <person name="Davis B.W."/>
            <person name="Ostrander E.A."/>
            <person name="Goff S.P."/>
            <person name="Metzger M.J."/>
        </authorList>
    </citation>
    <scope>NUCLEOTIDE SEQUENCE</scope>
    <source>
        <strain evidence="3">MELC-2E11</strain>
        <tissue evidence="3">Siphon/mantle</tissue>
    </source>
</reference>
<keyword evidence="4" id="KW-1185">Reference proteome</keyword>